<accession>A0A6F8XMY6</accession>
<reference evidence="2 3" key="2">
    <citation type="submission" date="2020-03" db="EMBL/GenBank/DDBJ databases">
        <authorList>
            <person name="Ichikawa N."/>
            <person name="Kimura A."/>
            <person name="Kitahashi Y."/>
            <person name="Uohara A."/>
        </authorList>
    </citation>
    <scope>NUCLEOTIDE SEQUENCE [LARGE SCALE GENOMIC DNA]</scope>
    <source>
        <strain evidence="2 3">NBRC 107702</strain>
    </source>
</reference>
<gene>
    <name evidence="2" type="ORF">Pflav_015860</name>
</gene>
<feature type="region of interest" description="Disordered" evidence="1">
    <location>
        <begin position="1"/>
        <end position="24"/>
    </location>
</feature>
<dbReference type="Proteomes" id="UP000502508">
    <property type="component" value="Chromosome"/>
</dbReference>
<sequence length="72" mass="7599">MDVGTTTAGGFGTPAGRGWRAPMFQNPDALPTVAAEVPGTWKESAITTFRSGSDLKTQAKGVSYLVALSRRR</sequence>
<dbReference type="AlphaFoldDB" id="A0A6F8XMY6"/>
<name>A0A6F8XMY6_9ACTN</name>
<evidence type="ECO:0000256" key="1">
    <source>
        <dbReference type="SAM" id="MobiDB-lite"/>
    </source>
</evidence>
<dbReference type="KEGG" id="pfla:Pflav_015860"/>
<dbReference type="EMBL" id="AP022870">
    <property type="protein sequence ID" value="BCB75176.1"/>
    <property type="molecule type" value="Genomic_DNA"/>
</dbReference>
<evidence type="ECO:0000313" key="2">
    <source>
        <dbReference type="EMBL" id="BCB75176.1"/>
    </source>
</evidence>
<protein>
    <submittedName>
        <fullName evidence="2">Uncharacterized protein</fullName>
    </submittedName>
</protein>
<proteinExistence type="predicted"/>
<reference evidence="2 3" key="1">
    <citation type="submission" date="2020-03" db="EMBL/GenBank/DDBJ databases">
        <title>Whole genome shotgun sequence of Phytohabitans flavus NBRC 107702.</title>
        <authorList>
            <person name="Komaki H."/>
            <person name="Tamura T."/>
        </authorList>
    </citation>
    <scope>NUCLEOTIDE SEQUENCE [LARGE SCALE GENOMIC DNA]</scope>
    <source>
        <strain evidence="2 3">NBRC 107702</strain>
    </source>
</reference>
<evidence type="ECO:0000313" key="3">
    <source>
        <dbReference type="Proteomes" id="UP000502508"/>
    </source>
</evidence>
<keyword evidence="3" id="KW-1185">Reference proteome</keyword>
<organism evidence="2 3">
    <name type="scientific">Phytohabitans flavus</name>
    <dbReference type="NCBI Taxonomy" id="1076124"/>
    <lineage>
        <taxon>Bacteria</taxon>
        <taxon>Bacillati</taxon>
        <taxon>Actinomycetota</taxon>
        <taxon>Actinomycetes</taxon>
        <taxon>Micromonosporales</taxon>
        <taxon>Micromonosporaceae</taxon>
    </lineage>
</organism>